<proteinExistence type="predicted"/>
<sequence length="261" mass="27778">MRSPSRRSGPGTAEIARTVLGHAPLLDVGCGADVEVVDVRGIGDDGSLVLLVGAEGPLARRLCEDSRTDDVCTVRAALLSPIAGPDRVLHTLTLHGRLEPAAEVEPALDAVLRSHPDRSAEVVLRPDASALLRVRPLHLELDGELVDPAALAEAPDDPIAHGSDEFVSHLLHDHPDAVVRLALLLRPVVLATARAIAPVRVDRHGLTLRVDSPVCSEYLRLDFPAALRGPADLPAAIRELRRRAAQVSACPISPDAIKERP</sequence>
<dbReference type="EMBL" id="JADQDK010000001">
    <property type="protein sequence ID" value="MBW0134622.1"/>
    <property type="molecule type" value="Genomic_DNA"/>
</dbReference>
<evidence type="ECO:0000313" key="3">
    <source>
        <dbReference type="Proteomes" id="UP000694287"/>
    </source>
</evidence>
<organism evidence="2 3">
    <name type="scientific">Pseudonocardia abyssalis</name>
    <dbReference type="NCBI Taxonomy" id="2792008"/>
    <lineage>
        <taxon>Bacteria</taxon>
        <taxon>Bacillati</taxon>
        <taxon>Actinomycetota</taxon>
        <taxon>Actinomycetes</taxon>
        <taxon>Pseudonocardiales</taxon>
        <taxon>Pseudonocardiaceae</taxon>
        <taxon>Pseudonocardia</taxon>
    </lineage>
</organism>
<feature type="domain" description="DUF2470" evidence="1">
    <location>
        <begin position="164"/>
        <end position="237"/>
    </location>
</feature>
<keyword evidence="3" id="KW-1185">Reference proteome</keyword>
<gene>
    <name evidence="2" type="ORF">I4I81_10160</name>
</gene>
<dbReference type="RefSeq" id="WP_218601923.1">
    <property type="nucleotide sequence ID" value="NZ_JADQDJ010000040.1"/>
</dbReference>
<accession>A0ABS6UQW7</accession>
<dbReference type="InterPro" id="IPR019595">
    <property type="entry name" value="DUF2470"/>
</dbReference>
<dbReference type="Proteomes" id="UP000694287">
    <property type="component" value="Unassembled WGS sequence"/>
</dbReference>
<name>A0ABS6UQW7_9PSEU</name>
<protein>
    <recommendedName>
        <fullName evidence="1">DUF2470 domain-containing protein</fullName>
    </recommendedName>
</protein>
<reference evidence="2 3" key="1">
    <citation type="submission" date="2020-11" db="EMBL/GenBank/DDBJ databases">
        <title>Pseudonocardia abyssalis sp. nov. and Pseudonocardia oceani sp. nov., description and phylogenomic analysis of two novel actinomycetes isolated from the deep Southern Ocean.</title>
        <authorList>
            <person name="Parra J."/>
        </authorList>
    </citation>
    <scope>NUCLEOTIDE SEQUENCE [LARGE SCALE GENOMIC DNA]</scope>
    <source>
        <strain evidence="2 3">KRD-168</strain>
    </source>
</reference>
<evidence type="ECO:0000259" key="1">
    <source>
        <dbReference type="Pfam" id="PF10615"/>
    </source>
</evidence>
<dbReference type="Pfam" id="PF10615">
    <property type="entry name" value="DUF2470"/>
    <property type="match status" value="1"/>
</dbReference>
<comment type="caution">
    <text evidence="2">The sequence shown here is derived from an EMBL/GenBank/DDBJ whole genome shotgun (WGS) entry which is preliminary data.</text>
</comment>
<evidence type="ECO:0000313" key="2">
    <source>
        <dbReference type="EMBL" id="MBW0134622.1"/>
    </source>
</evidence>